<dbReference type="PANTHER" id="PTHR43193:SF2">
    <property type="entry name" value="POLYFERREDOXIN PROTEIN FWDF"/>
    <property type="match status" value="1"/>
</dbReference>
<dbReference type="PROSITE" id="PS51379">
    <property type="entry name" value="4FE4S_FER_2"/>
    <property type="match status" value="2"/>
</dbReference>
<evidence type="ECO:0000256" key="2">
    <source>
        <dbReference type="ARBA" id="ARBA00023004"/>
    </source>
</evidence>
<evidence type="ECO:0000313" key="7">
    <source>
        <dbReference type="Proteomes" id="UP000260640"/>
    </source>
</evidence>
<dbReference type="GO" id="GO:0051536">
    <property type="term" value="F:iron-sulfur cluster binding"/>
    <property type="evidence" value="ECO:0007669"/>
    <property type="project" value="UniProtKB-KW"/>
</dbReference>
<dbReference type="Proteomes" id="UP000266497">
    <property type="component" value="Unassembled WGS sequence"/>
</dbReference>
<dbReference type="PROSITE" id="PS00198">
    <property type="entry name" value="4FE4S_FER_1"/>
    <property type="match status" value="1"/>
</dbReference>
<dbReference type="InterPro" id="IPR017896">
    <property type="entry name" value="4Fe4S_Fe-S-bd"/>
</dbReference>
<sequence>MIEIIDKHSCCGCSSCVQKCPKKCISMYEDDEGFLYPVVDKEKCIDCGLCEIVCPCHNDSEKKRTNLPDIYAIKNKNEKIRIQSSSGGVFTLLAEEVIKKGGVVFGACFSDDWEVKHHYTESVEGLAAFRGSKYVQSCIGTTYQKVESFLKQGRSVMFTGTPCQVSGLKHYLRKEYSNLLTVDFVCHGVPSPKVWRIYLNKIVADCYGVHPKSDSSYKKYLQKVEFRSKIKGWKNFRYRMVLLKTKRNGKKKMFTYSSAFSENAYMQMFLSDLILRPSCYKCPSKAGKSGSDMTIGDFWGIEKVVPQFDDDKGISLLIINNSRFIPLLSEVQSHFECLKLPFNVIPQYNKSFLYSVKEPLERDRFFLLLYKGDDFFSFGRLVWAKNRKVSLISKINRLCVWLKKLVS</sequence>
<name>A0A1H7GUD6_PHOVU</name>
<dbReference type="EMBL" id="QSPP01000141">
    <property type="protein sequence ID" value="RGJ74150.1"/>
    <property type="molecule type" value="Genomic_DNA"/>
</dbReference>
<protein>
    <submittedName>
        <fullName evidence="5">F420H(2):quinone oxidoreductase</fullName>
    </submittedName>
</protein>
<dbReference type="InterPro" id="IPR017900">
    <property type="entry name" value="4Fe4S_Fe_S_CS"/>
</dbReference>
<dbReference type="Gene3D" id="3.30.70.20">
    <property type="match status" value="1"/>
</dbReference>
<accession>A0A1H7GUD6</accession>
<dbReference type="PANTHER" id="PTHR43193">
    <property type="match status" value="1"/>
</dbReference>
<evidence type="ECO:0000259" key="4">
    <source>
        <dbReference type="PROSITE" id="PS51379"/>
    </source>
</evidence>
<dbReference type="InterPro" id="IPR007525">
    <property type="entry name" value="FrhB_FdhB_C"/>
</dbReference>
<dbReference type="Proteomes" id="UP000260640">
    <property type="component" value="Unassembled WGS sequence"/>
</dbReference>
<comment type="caution">
    <text evidence="5">The sequence shown here is derived from an EMBL/GenBank/DDBJ whole genome shotgun (WGS) entry which is preliminary data.</text>
</comment>
<dbReference type="InterPro" id="IPR052977">
    <property type="entry name" value="Polyferredoxin-like_ET"/>
</dbReference>
<dbReference type="Pfam" id="PF12838">
    <property type="entry name" value="Fer4_7"/>
    <property type="match status" value="1"/>
</dbReference>
<keyword evidence="3" id="KW-0411">Iron-sulfur</keyword>
<reference evidence="7 8" key="1">
    <citation type="submission" date="2018-08" db="EMBL/GenBank/DDBJ databases">
        <title>A genome reference for cultivated species of the human gut microbiota.</title>
        <authorList>
            <person name="Zou Y."/>
            <person name="Xue W."/>
            <person name="Luo G."/>
        </authorList>
    </citation>
    <scope>NUCLEOTIDE SEQUENCE [LARGE SCALE GENOMIC DNA]</scope>
    <source>
        <strain evidence="6 8">AF25-30LB</strain>
        <strain evidence="5 7">TM05-16</strain>
    </source>
</reference>
<keyword evidence="1" id="KW-0479">Metal-binding</keyword>
<feature type="domain" description="4Fe-4S ferredoxin-type" evidence="4">
    <location>
        <begin position="1"/>
        <end position="30"/>
    </location>
</feature>
<evidence type="ECO:0000256" key="1">
    <source>
        <dbReference type="ARBA" id="ARBA00022723"/>
    </source>
</evidence>
<evidence type="ECO:0000313" key="5">
    <source>
        <dbReference type="EMBL" id="RGJ74150.1"/>
    </source>
</evidence>
<evidence type="ECO:0000256" key="3">
    <source>
        <dbReference type="ARBA" id="ARBA00023014"/>
    </source>
</evidence>
<dbReference type="SUPFAM" id="SSF54862">
    <property type="entry name" value="4Fe-4S ferredoxins"/>
    <property type="match status" value="1"/>
</dbReference>
<dbReference type="AlphaFoldDB" id="A0A1H7GUD6"/>
<proteinExistence type="predicted"/>
<dbReference type="Pfam" id="PF04432">
    <property type="entry name" value="FrhB_FdhB_C"/>
    <property type="match status" value="1"/>
</dbReference>
<dbReference type="GO" id="GO:0046872">
    <property type="term" value="F:metal ion binding"/>
    <property type="evidence" value="ECO:0007669"/>
    <property type="project" value="UniProtKB-KW"/>
</dbReference>
<dbReference type="Pfam" id="PF04422">
    <property type="entry name" value="FrhB_FdhB_N"/>
    <property type="match status" value="1"/>
</dbReference>
<feature type="domain" description="4Fe-4S ferredoxin-type" evidence="4">
    <location>
        <begin position="35"/>
        <end position="64"/>
    </location>
</feature>
<evidence type="ECO:0000313" key="8">
    <source>
        <dbReference type="Proteomes" id="UP000266497"/>
    </source>
</evidence>
<dbReference type="RefSeq" id="WP_074783252.1">
    <property type="nucleotide sequence ID" value="NZ_FOBA01000004.1"/>
</dbReference>
<dbReference type="InterPro" id="IPR007516">
    <property type="entry name" value="Co_F420_Hydgase/DH_bsu_N"/>
</dbReference>
<organism evidence="5 7">
    <name type="scientific">Phocaeicola vulgatus</name>
    <name type="common">Bacteroides vulgatus</name>
    <dbReference type="NCBI Taxonomy" id="821"/>
    <lineage>
        <taxon>Bacteria</taxon>
        <taxon>Pseudomonadati</taxon>
        <taxon>Bacteroidota</taxon>
        <taxon>Bacteroidia</taxon>
        <taxon>Bacteroidales</taxon>
        <taxon>Bacteroidaceae</taxon>
        <taxon>Phocaeicola</taxon>
    </lineage>
</organism>
<keyword evidence="2" id="KW-0408">Iron</keyword>
<evidence type="ECO:0000313" key="6">
    <source>
        <dbReference type="EMBL" id="RGR41827.1"/>
    </source>
</evidence>
<dbReference type="EMBL" id="QRUD01000012">
    <property type="protein sequence ID" value="RGR41827.1"/>
    <property type="molecule type" value="Genomic_DNA"/>
</dbReference>
<gene>
    <name evidence="6" type="ORF">DWY53_05505</name>
    <name evidence="5" type="ORF">DXD46_22210</name>
</gene>